<evidence type="ECO:0000259" key="7">
    <source>
        <dbReference type="PROSITE" id="PS50011"/>
    </source>
</evidence>
<dbReference type="InterPro" id="IPR011009">
    <property type="entry name" value="Kinase-like_dom_sf"/>
</dbReference>
<protein>
    <submittedName>
        <fullName evidence="9">Dual serine/threonine and tyrosine protein kinase</fullName>
    </submittedName>
</protein>
<dbReference type="InterPro" id="IPR001245">
    <property type="entry name" value="Ser-Thr/Tyr_kinase_cat_dom"/>
</dbReference>
<feature type="domain" description="Protein kinase" evidence="7">
    <location>
        <begin position="630"/>
        <end position="913"/>
    </location>
</feature>
<evidence type="ECO:0000313" key="8">
    <source>
        <dbReference type="Proteomes" id="UP000085678"/>
    </source>
</evidence>
<proteinExistence type="inferred from homology"/>
<dbReference type="GO" id="GO:0043066">
    <property type="term" value="P:negative regulation of apoptotic process"/>
    <property type="evidence" value="ECO:0007669"/>
    <property type="project" value="TreeGrafter"/>
</dbReference>
<accession>A0A1S3JUT9</accession>
<dbReference type="AlphaFoldDB" id="A0A1S3JUT9"/>
<dbReference type="InParanoid" id="A0A1S3JUT9"/>
<dbReference type="PANTHER" id="PTHR46392">
    <property type="entry name" value="DUAL SERINE/THREONINE AND TYROSINE PROTEIN KINASE"/>
    <property type="match status" value="1"/>
</dbReference>
<comment type="similarity">
    <text evidence="2">Belongs to the protein kinase superfamily. TKL Ser/Thr protein kinase family. ROCO subfamily.</text>
</comment>
<dbReference type="InterPro" id="IPR045063">
    <property type="entry name" value="Dynamin_N"/>
</dbReference>
<dbReference type="SMART" id="SM00220">
    <property type="entry name" value="S_TKc"/>
    <property type="match status" value="1"/>
</dbReference>
<evidence type="ECO:0000313" key="9">
    <source>
        <dbReference type="RefSeq" id="XP_013414082.1"/>
    </source>
</evidence>
<dbReference type="GO" id="GO:0005524">
    <property type="term" value="F:ATP binding"/>
    <property type="evidence" value="ECO:0007669"/>
    <property type="project" value="InterPro"/>
</dbReference>
<organism evidence="8 9">
    <name type="scientific">Lingula anatina</name>
    <name type="common">Brachiopod</name>
    <name type="synonym">Lingula unguis</name>
    <dbReference type="NCBI Taxonomy" id="7574"/>
    <lineage>
        <taxon>Eukaryota</taxon>
        <taxon>Metazoa</taxon>
        <taxon>Spiralia</taxon>
        <taxon>Lophotrochozoa</taxon>
        <taxon>Brachiopoda</taxon>
        <taxon>Linguliformea</taxon>
        <taxon>Lingulata</taxon>
        <taxon>Lingulida</taxon>
        <taxon>Linguloidea</taxon>
        <taxon>Lingulidae</taxon>
        <taxon>Lingula</taxon>
    </lineage>
</organism>
<keyword evidence="6 9" id="KW-0418">Kinase</keyword>
<dbReference type="Pfam" id="PF07714">
    <property type="entry name" value="PK_Tyr_Ser-Thr"/>
    <property type="match status" value="1"/>
</dbReference>
<dbReference type="InterPro" id="IPR027417">
    <property type="entry name" value="P-loop_NTPase"/>
</dbReference>
<evidence type="ECO:0000256" key="1">
    <source>
        <dbReference type="ARBA" id="ARBA00004496"/>
    </source>
</evidence>
<keyword evidence="5" id="KW-0808">Transferase</keyword>
<keyword evidence="8" id="KW-1185">Reference proteome</keyword>
<dbReference type="GO" id="GO:0045743">
    <property type="term" value="P:positive regulation of fibroblast growth factor receptor signaling pathway"/>
    <property type="evidence" value="ECO:0007669"/>
    <property type="project" value="TreeGrafter"/>
</dbReference>
<dbReference type="STRING" id="7574.A0A1S3JUT9"/>
<reference evidence="9" key="1">
    <citation type="submission" date="2025-08" db="UniProtKB">
        <authorList>
            <consortium name="RefSeq"/>
        </authorList>
    </citation>
    <scope>IDENTIFICATION</scope>
    <source>
        <tissue evidence="9">Gonads</tissue>
    </source>
</reference>
<dbReference type="Gene3D" id="3.40.50.300">
    <property type="entry name" value="P-loop containing nucleotide triphosphate hydrolases"/>
    <property type="match status" value="1"/>
</dbReference>
<dbReference type="PROSITE" id="PS50011">
    <property type="entry name" value="PROTEIN_KINASE_DOM"/>
    <property type="match status" value="1"/>
</dbReference>
<evidence type="ECO:0000256" key="6">
    <source>
        <dbReference type="ARBA" id="ARBA00022777"/>
    </source>
</evidence>
<dbReference type="OMA" id="CARRNEK"/>
<sequence>MAMANFEEGSRLTNLNVIKNEIRALTTDTKEIIRQMSEESGVSYEKLREDIEKVDERINLPVLLLILGRCNSGKSSLANSLLNLCKKARELPTGKTPCTGKTTVVKHGKYEGIPVEGVSDSLAALSIDVENYRKFHKLSKKSLREHITPREKREAEKNIVSIVLTNDFLAEGFGLLDTPGYGETVQIDDDVTRLLNEHCNPIVLYVINGNDGFRLQDKKNIAGIREKLPSVSICYVCTHNDIDAKAAWMNALASEDNFAMVNFHSPEQKMETVKNDLLNGGYISFEDKEDHFFAISNKKIREALKKGVKDDSIRDLEKLRAILKGNLKNRQLESLAFLVQNILDCHNRSFTELRKVCRDMPRDADAIRENIEDLKKMARRWHEQFTELLTKRLKFESIVRDGIATCKSRLSAIVDSSDPFEGVLDPSEIHVDFSNLTQEYSTFLEIFIDRACKCFEDEVRKRIDRLNPQFREELTFDFNAVSSERLKRDIRRIYSLETERNVSKGFEICVSLTDDTFQRLQRGIDQNVRHIMDSISKPELHHYSKSLQLDRDDPKSWQLRFAEKLLETLERSRLAEKLRSHMLGEIGIIWDKLAASLSESIFSDSVWRSRRQERFEKYNASLSVLSARGLSVNFALESCKLDRVVNAHQEQGDLEDGWRRLCTHIIKQCEGHSKVREIKKVHENDVEEQAIQLIYAKDNFPVENENVLKLRGWLMPCSNHIDVITEYFDCDLLEMVAAADDRLTSLHSRIAIARDVAQGMEAMHSVGYIHSDLKPEHIKVAGQRGKISIDCISDPLGTTRLGPPFHVCAEQYENHGRWHSLQKYFFDIFAFGMLLWFLIHGKAARPIEYEHCSDNDDMRAAICRGITPDTTCLDRKSKPLWNLLKDCWTRYRDAETVNAHIAREKLDILLNTL</sequence>
<dbReference type="SUPFAM" id="SSF56112">
    <property type="entry name" value="Protein kinase-like (PK-like)"/>
    <property type="match status" value="1"/>
</dbReference>
<dbReference type="SUPFAM" id="SSF52540">
    <property type="entry name" value="P-loop containing nucleoside triphosphate hydrolases"/>
    <property type="match status" value="1"/>
</dbReference>
<evidence type="ECO:0000256" key="5">
    <source>
        <dbReference type="ARBA" id="ARBA00022679"/>
    </source>
</evidence>
<name>A0A1S3JUT9_LINAN</name>
<dbReference type="KEGG" id="lak:106176300"/>
<dbReference type="GO" id="GO:0005737">
    <property type="term" value="C:cytoplasm"/>
    <property type="evidence" value="ECO:0007669"/>
    <property type="project" value="UniProtKB-SubCell"/>
</dbReference>
<evidence type="ECO:0000256" key="3">
    <source>
        <dbReference type="ARBA" id="ARBA00022490"/>
    </source>
</evidence>
<evidence type="ECO:0000256" key="2">
    <source>
        <dbReference type="ARBA" id="ARBA00008171"/>
    </source>
</evidence>
<dbReference type="OrthoDB" id="5962695at2759"/>
<dbReference type="Pfam" id="PF00350">
    <property type="entry name" value="Dynamin_N"/>
    <property type="match status" value="1"/>
</dbReference>
<dbReference type="Proteomes" id="UP000085678">
    <property type="component" value="Unplaced"/>
</dbReference>
<dbReference type="GO" id="GO:0070374">
    <property type="term" value="P:positive regulation of ERK1 and ERK2 cascade"/>
    <property type="evidence" value="ECO:0007669"/>
    <property type="project" value="TreeGrafter"/>
</dbReference>
<keyword evidence="3" id="KW-0963">Cytoplasm</keyword>
<dbReference type="GeneID" id="106176300"/>
<dbReference type="PANTHER" id="PTHR46392:SF1">
    <property type="entry name" value="DUAL SERINE_THREONINE AND TYROSINE PROTEIN KINASE"/>
    <property type="match status" value="1"/>
</dbReference>
<evidence type="ECO:0000256" key="4">
    <source>
        <dbReference type="ARBA" id="ARBA00022527"/>
    </source>
</evidence>
<comment type="subcellular location">
    <subcellularLocation>
        <location evidence="1">Cytoplasm</location>
    </subcellularLocation>
</comment>
<dbReference type="RefSeq" id="XP_013414082.1">
    <property type="nucleotide sequence ID" value="XM_013558628.1"/>
</dbReference>
<dbReference type="InterPro" id="IPR051302">
    <property type="entry name" value="Dual_SerThr-Tyr_Kinase"/>
</dbReference>
<dbReference type="InterPro" id="IPR000719">
    <property type="entry name" value="Prot_kinase_dom"/>
</dbReference>
<gene>
    <name evidence="9" type="primary">LOC106176300</name>
</gene>
<dbReference type="GO" id="GO:0044344">
    <property type="term" value="P:cellular response to fibroblast growth factor stimulus"/>
    <property type="evidence" value="ECO:0007669"/>
    <property type="project" value="TreeGrafter"/>
</dbReference>
<dbReference type="Gene3D" id="1.10.510.10">
    <property type="entry name" value="Transferase(Phosphotransferase) domain 1"/>
    <property type="match status" value="1"/>
</dbReference>
<dbReference type="GO" id="GO:0004674">
    <property type="term" value="F:protein serine/threonine kinase activity"/>
    <property type="evidence" value="ECO:0007669"/>
    <property type="project" value="UniProtKB-KW"/>
</dbReference>
<keyword evidence="4" id="KW-0723">Serine/threonine-protein kinase</keyword>